<dbReference type="Gene3D" id="3.90.870.20">
    <property type="entry name" value="Carbamoyltransferase, C-terminal domain"/>
    <property type="match status" value="1"/>
</dbReference>
<dbReference type="PANTHER" id="PTHR34847">
    <property type="entry name" value="NODULATION PROTEIN U"/>
    <property type="match status" value="1"/>
</dbReference>
<name>A0ABW5I4Y6_9PSEU</name>
<dbReference type="EMBL" id="JBHUKQ010000015">
    <property type="protein sequence ID" value="MFD2484384.1"/>
    <property type="molecule type" value="Genomic_DNA"/>
</dbReference>
<evidence type="ECO:0000313" key="5">
    <source>
        <dbReference type="Proteomes" id="UP001597542"/>
    </source>
</evidence>
<organism evidence="4 5">
    <name type="scientific">Amycolatopsis albidoflavus</name>
    <dbReference type="NCBI Taxonomy" id="102226"/>
    <lineage>
        <taxon>Bacteria</taxon>
        <taxon>Bacillati</taxon>
        <taxon>Actinomycetota</taxon>
        <taxon>Actinomycetes</taxon>
        <taxon>Pseudonocardiales</taxon>
        <taxon>Pseudonocardiaceae</taxon>
        <taxon>Amycolatopsis</taxon>
    </lineage>
</organism>
<dbReference type="PANTHER" id="PTHR34847:SF1">
    <property type="entry name" value="NODULATION PROTEIN U"/>
    <property type="match status" value="1"/>
</dbReference>
<dbReference type="InterPro" id="IPR038152">
    <property type="entry name" value="Carbam_trans_C_sf"/>
</dbReference>
<comment type="caution">
    <text evidence="4">The sequence shown here is derived from an EMBL/GenBank/DDBJ whole genome shotgun (WGS) entry which is preliminary data.</text>
</comment>
<dbReference type="RefSeq" id="WP_344274953.1">
    <property type="nucleotide sequence ID" value="NZ_BAAAHV010000012.1"/>
</dbReference>
<dbReference type="InterPro" id="IPR051338">
    <property type="entry name" value="NodU/CmcH_Carbamoyltrnsfr"/>
</dbReference>
<evidence type="ECO:0000259" key="3">
    <source>
        <dbReference type="Pfam" id="PF16861"/>
    </source>
</evidence>
<accession>A0ABW5I4Y6</accession>
<dbReference type="Gene3D" id="3.30.420.40">
    <property type="match status" value="1"/>
</dbReference>
<dbReference type="Proteomes" id="UP001597542">
    <property type="component" value="Unassembled WGS sequence"/>
</dbReference>
<proteinExistence type="inferred from homology"/>
<dbReference type="Pfam" id="PF02543">
    <property type="entry name" value="Carbam_trans_N"/>
    <property type="match status" value="2"/>
</dbReference>
<dbReference type="InterPro" id="IPR031730">
    <property type="entry name" value="Carbam_trans_C"/>
</dbReference>
<reference evidence="5" key="1">
    <citation type="journal article" date="2019" name="Int. J. Syst. Evol. Microbiol.">
        <title>The Global Catalogue of Microorganisms (GCM) 10K type strain sequencing project: providing services to taxonomists for standard genome sequencing and annotation.</title>
        <authorList>
            <consortium name="The Broad Institute Genomics Platform"/>
            <consortium name="The Broad Institute Genome Sequencing Center for Infectious Disease"/>
            <person name="Wu L."/>
            <person name="Ma J."/>
        </authorList>
    </citation>
    <scope>NUCLEOTIDE SEQUENCE [LARGE SCALE GENOMIC DNA]</scope>
    <source>
        <strain evidence="5">CGMCC 4.7638</strain>
    </source>
</reference>
<evidence type="ECO:0000256" key="1">
    <source>
        <dbReference type="ARBA" id="ARBA00006129"/>
    </source>
</evidence>
<comment type="similarity">
    <text evidence="1">Belongs to the NodU/CmcH family.</text>
</comment>
<sequence>MPEHEVICGLKLTHDGGFAVIEGNRLLVSVEAEKLGNNPRHSPFAEPAEIARQLRAHGIEDVRAPVFAVDGWARGREGESWVEIRDGQGAVEPVEVALYHDEPGAGSAMLTGVTGQSPLVGGAPVPFRSFTHTTDHVMSSYCTSPFARERKPALMLVWDGGVPPVLYRFDPVGPRLECFGPVCGVSGALYPIFASHFGPFRVDHDARRATDPGPGLEALLPVSGKAMAYAALGPSSEEAVAVMAEVDAQVGEIDGAIRAYLWSRRVLSGVAKLGLSDASILNSFQEHLFRRLRDGLGEVLRARPELAGLPLCLSGGCALNIKWNSGLRASGLVPEVWVPPFPNDAGSAIGAACTEMVRRTGTSWLDWSVFSGPPVRETAAAEPGWTAKPASVEDLAALLAEAGEPVVIVDGPAELGPRALGHRSIIAPAGDEATRDRLNAIKGREWYRPVAPVCLENRAPEVFSPGTRDPYMLFDHFVRPEWQGKIPAVVHLDGSARLETVGADNPLLERLLTAYEARTGIPVLCNTSANHPGRGFFPDAASAMRWHGTRHVWSAGTLYSTDAVPESWSRKPRGAAG</sequence>
<feature type="domain" description="Carbamoyltransferase" evidence="2">
    <location>
        <begin position="7"/>
        <end position="73"/>
    </location>
</feature>
<feature type="domain" description="Carbamoyltransferase" evidence="2">
    <location>
        <begin position="128"/>
        <end position="353"/>
    </location>
</feature>
<dbReference type="InterPro" id="IPR003696">
    <property type="entry name" value="Carbtransf_dom"/>
</dbReference>
<evidence type="ECO:0000313" key="4">
    <source>
        <dbReference type="EMBL" id="MFD2484384.1"/>
    </source>
</evidence>
<evidence type="ECO:0000259" key="2">
    <source>
        <dbReference type="Pfam" id="PF02543"/>
    </source>
</evidence>
<protein>
    <submittedName>
        <fullName evidence="4">Carbamoyltransferase N-terminal domain-containing protein</fullName>
    </submittedName>
</protein>
<feature type="domain" description="Carbamoyltransferase C-terminal" evidence="3">
    <location>
        <begin position="402"/>
        <end position="546"/>
    </location>
</feature>
<dbReference type="Pfam" id="PF16861">
    <property type="entry name" value="Carbam_trans_C"/>
    <property type="match status" value="1"/>
</dbReference>
<keyword evidence="5" id="KW-1185">Reference proteome</keyword>
<gene>
    <name evidence="4" type="ORF">ACFSUT_29190</name>
</gene>